<dbReference type="OrthoDB" id="9761531at2"/>
<feature type="transmembrane region" description="Helical" evidence="6">
    <location>
        <begin position="441"/>
        <end position="466"/>
    </location>
</feature>
<gene>
    <name evidence="10" type="ORF">FU839_16915</name>
</gene>
<organism evidence="10 11">
    <name type="scientific">Rheinheimera tangshanensis</name>
    <dbReference type="NCBI Taxonomy" id="400153"/>
    <lineage>
        <taxon>Bacteria</taxon>
        <taxon>Pseudomonadati</taxon>
        <taxon>Pseudomonadota</taxon>
        <taxon>Gammaproteobacteria</taxon>
        <taxon>Chromatiales</taxon>
        <taxon>Chromatiaceae</taxon>
        <taxon>Rheinheimera</taxon>
    </lineage>
</organism>
<dbReference type="InterPro" id="IPR004797">
    <property type="entry name" value="Competence_ComEC/Rec2"/>
</dbReference>
<dbReference type="PANTHER" id="PTHR30619">
    <property type="entry name" value="DNA INTERNALIZATION/COMPETENCE PROTEIN COMEC/REC2"/>
    <property type="match status" value="1"/>
</dbReference>
<sequence>MINVNRFFIGVISGCLLSLFLPIVPELLWLIFLLCLILICIYYRLLFFTGLCCALSLWLWQVQQHQSHTELLLHLSEPWLKGQVVSIRQQDQDFSRFLWQINEGPLQGYLVRMRWQRAPELLGQGQDWWLKVRCKAVRAPANPGSVHIEANAYVLGIIGNCVVKDGLLLNADWDHRQQLYQRLQQKIGDLPSFSLITAFTLGERPFSDELWLGLQATALGHLISISGFHIGLLFGWVYGLMLCFAKMHIQLLWCRKAAPFVALFAAWYYSLLAGFAIPTLRALLALALTVYLLQQHRRLSYSQSWLLVCGLLLFINPLWVMSISFWLTLYAVALIFLFVWSYPLSDRSDCGVIKHALKFQAVMTLLMSAPTLLFFHGIAPLALLSNLIFVPWCSLLVIPYLLIALLLELILPAEVLWHWQLADLLLSPLQQWLMAGASMDYWWLLPAQTVFSALCIALLLLALFFLPAAAPKYRMALLLLPFIFLLWPKAAHWQVHVIDVGQGTAVLLQKGDRGLLYDVGPVYGSFNATEAYVLPYLHYQGVRQLDYLVLSHADTDHTGAFAEVLKAYPGVQLIADFDTGFPQRPCLSLPAHYLDAKLWAFRSQFQTEEGNNSSCVLAIKTAGWQTLLTGDIAHSVEAELLIAQPNLKADLLLLGHHGSKSSSQLNFLSSLQPLLALNSAAANNAYGHPSAEVLGRLALLQIPLLNTADQGAVRIEMTEQQLHIWPYRQQPLPFWLQKQ</sequence>
<feature type="transmembrane region" description="Helical" evidence="6">
    <location>
        <begin position="7"/>
        <end position="24"/>
    </location>
</feature>
<dbReference type="PANTHER" id="PTHR30619:SF1">
    <property type="entry name" value="RECOMBINATION PROTEIN 2"/>
    <property type="match status" value="1"/>
</dbReference>
<feature type="domain" description="DUF4131" evidence="9">
    <location>
        <begin position="28"/>
        <end position="145"/>
    </location>
</feature>
<feature type="transmembrane region" description="Helical" evidence="6">
    <location>
        <begin position="252"/>
        <end position="269"/>
    </location>
</feature>
<evidence type="ECO:0000259" key="7">
    <source>
        <dbReference type="Pfam" id="PF00753"/>
    </source>
</evidence>
<evidence type="ECO:0000259" key="8">
    <source>
        <dbReference type="Pfam" id="PF03772"/>
    </source>
</evidence>
<feature type="transmembrane region" description="Helical" evidence="6">
    <location>
        <begin position="305"/>
        <end position="338"/>
    </location>
</feature>
<dbReference type="GO" id="GO:0005886">
    <property type="term" value="C:plasma membrane"/>
    <property type="evidence" value="ECO:0007669"/>
    <property type="project" value="UniProtKB-SubCell"/>
</dbReference>
<feature type="transmembrane region" description="Helical" evidence="6">
    <location>
        <begin position="222"/>
        <end position="245"/>
    </location>
</feature>
<comment type="subcellular location">
    <subcellularLocation>
        <location evidence="1">Cell membrane</location>
        <topology evidence="1">Multi-pass membrane protein</topology>
    </subcellularLocation>
</comment>
<dbReference type="Proteomes" id="UP000321814">
    <property type="component" value="Unassembled WGS sequence"/>
</dbReference>
<evidence type="ECO:0000313" key="11">
    <source>
        <dbReference type="Proteomes" id="UP000321814"/>
    </source>
</evidence>
<evidence type="ECO:0000256" key="4">
    <source>
        <dbReference type="ARBA" id="ARBA00022989"/>
    </source>
</evidence>
<evidence type="ECO:0000259" key="9">
    <source>
        <dbReference type="Pfam" id="PF13567"/>
    </source>
</evidence>
<comment type="caution">
    <text evidence="10">The sequence shown here is derived from an EMBL/GenBank/DDBJ whole genome shotgun (WGS) entry which is preliminary data.</text>
</comment>
<dbReference type="InterPro" id="IPR036866">
    <property type="entry name" value="RibonucZ/Hydroxyglut_hydro"/>
</dbReference>
<feature type="transmembrane region" description="Helical" evidence="6">
    <location>
        <begin position="186"/>
        <end position="202"/>
    </location>
</feature>
<keyword evidence="5 6" id="KW-0472">Membrane</keyword>
<dbReference type="InterPro" id="IPR052159">
    <property type="entry name" value="Competence_DNA_uptake"/>
</dbReference>
<feature type="transmembrane region" description="Helical" evidence="6">
    <location>
        <begin position="473"/>
        <end position="490"/>
    </location>
</feature>
<dbReference type="SUPFAM" id="SSF56281">
    <property type="entry name" value="Metallo-hydrolase/oxidoreductase"/>
    <property type="match status" value="1"/>
</dbReference>
<dbReference type="CDD" id="cd07731">
    <property type="entry name" value="ComA-like_MBL-fold"/>
    <property type="match status" value="1"/>
</dbReference>
<dbReference type="Pfam" id="PF00753">
    <property type="entry name" value="Lactamase_B"/>
    <property type="match status" value="1"/>
</dbReference>
<accession>A0A5C8LRM3</accession>
<evidence type="ECO:0000256" key="1">
    <source>
        <dbReference type="ARBA" id="ARBA00004651"/>
    </source>
</evidence>
<dbReference type="Pfam" id="PF03772">
    <property type="entry name" value="Competence"/>
    <property type="match status" value="1"/>
</dbReference>
<dbReference type="InterPro" id="IPR035681">
    <property type="entry name" value="ComA-like_MBL"/>
</dbReference>
<dbReference type="EMBL" id="VRLR01000014">
    <property type="protein sequence ID" value="TXK78192.1"/>
    <property type="molecule type" value="Genomic_DNA"/>
</dbReference>
<proteinExistence type="predicted"/>
<evidence type="ECO:0000256" key="2">
    <source>
        <dbReference type="ARBA" id="ARBA00022475"/>
    </source>
</evidence>
<dbReference type="InterPro" id="IPR001279">
    <property type="entry name" value="Metallo-B-lactamas"/>
</dbReference>
<dbReference type="NCBIfam" id="TIGR00360">
    <property type="entry name" value="ComEC_N-term"/>
    <property type="match status" value="1"/>
</dbReference>
<feature type="domain" description="Metallo-beta-lactamase" evidence="7">
    <location>
        <begin position="499"/>
        <end position="668"/>
    </location>
</feature>
<keyword evidence="2" id="KW-1003">Cell membrane</keyword>
<dbReference type="InterPro" id="IPR004477">
    <property type="entry name" value="ComEC_N"/>
</dbReference>
<evidence type="ECO:0000313" key="10">
    <source>
        <dbReference type="EMBL" id="TXK78192.1"/>
    </source>
</evidence>
<name>A0A5C8LRM3_9GAMM</name>
<dbReference type="Pfam" id="PF13567">
    <property type="entry name" value="DUF4131"/>
    <property type="match status" value="1"/>
</dbReference>
<keyword evidence="11" id="KW-1185">Reference proteome</keyword>
<evidence type="ECO:0000256" key="3">
    <source>
        <dbReference type="ARBA" id="ARBA00022692"/>
    </source>
</evidence>
<dbReference type="AlphaFoldDB" id="A0A5C8LRM3"/>
<dbReference type="InterPro" id="IPR025405">
    <property type="entry name" value="DUF4131"/>
</dbReference>
<dbReference type="NCBIfam" id="TIGR00361">
    <property type="entry name" value="ComEC_Rec2"/>
    <property type="match status" value="1"/>
</dbReference>
<dbReference type="GO" id="GO:0030420">
    <property type="term" value="P:establishment of competence for transformation"/>
    <property type="evidence" value="ECO:0007669"/>
    <property type="project" value="InterPro"/>
</dbReference>
<reference evidence="10 11" key="1">
    <citation type="submission" date="2019-08" db="EMBL/GenBank/DDBJ databases">
        <title>Draft genome analysis of Rheinheimera tangshanensis isolated from the roots of fresh rice plants (Oryza sativa).</title>
        <authorList>
            <person name="Yu Q."/>
            <person name="Qi Y."/>
            <person name="Zhang H."/>
            <person name="Pu J."/>
        </authorList>
    </citation>
    <scope>NUCLEOTIDE SEQUENCE [LARGE SCALE GENOMIC DNA]</scope>
    <source>
        <strain evidence="10 11">JA3-B52</strain>
    </source>
</reference>
<keyword evidence="3 6" id="KW-0812">Transmembrane</keyword>
<keyword evidence="4 6" id="KW-1133">Transmembrane helix</keyword>
<evidence type="ECO:0000256" key="5">
    <source>
        <dbReference type="ARBA" id="ARBA00023136"/>
    </source>
</evidence>
<feature type="domain" description="ComEC/Rec2-related protein" evidence="8">
    <location>
        <begin position="201"/>
        <end position="465"/>
    </location>
</feature>
<feature type="transmembrane region" description="Helical" evidence="6">
    <location>
        <begin position="30"/>
        <end position="60"/>
    </location>
</feature>
<dbReference type="Gene3D" id="3.60.15.10">
    <property type="entry name" value="Ribonuclease Z/Hydroxyacylglutathione hydrolase-like"/>
    <property type="match status" value="2"/>
</dbReference>
<protein>
    <submittedName>
        <fullName evidence="10">DNA internalization-related competence protein ComEC/Rec2</fullName>
    </submittedName>
</protein>
<evidence type="ECO:0000256" key="6">
    <source>
        <dbReference type="SAM" id="Phobius"/>
    </source>
</evidence>